<dbReference type="EMBL" id="CADCVX010000385">
    <property type="protein sequence ID" value="CAA9519451.1"/>
    <property type="molecule type" value="Genomic_DNA"/>
</dbReference>
<name>A0A6J4TCB0_9SPHN</name>
<proteinExistence type="predicted"/>
<protein>
    <submittedName>
        <fullName evidence="4">Protein YzbB</fullName>
    </submittedName>
</protein>
<accession>A0A6J4TCB0</accession>
<feature type="signal peptide" evidence="1">
    <location>
        <begin position="1"/>
        <end position="28"/>
    </location>
</feature>
<feature type="domain" description="Peptidoglycan beta-N-acetylmuramidase NamZ N-terminal" evidence="2">
    <location>
        <begin position="66"/>
        <end position="270"/>
    </location>
</feature>
<dbReference type="InterPro" id="IPR048502">
    <property type="entry name" value="NamZ_N"/>
</dbReference>
<dbReference type="PIRSF" id="PIRSF016719">
    <property type="entry name" value="UCP016719"/>
    <property type="match status" value="1"/>
</dbReference>
<dbReference type="Pfam" id="PF20732">
    <property type="entry name" value="NamZ_C"/>
    <property type="match status" value="1"/>
</dbReference>
<gene>
    <name evidence="4" type="ORF">AVDCRST_MAG91-2106</name>
</gene>
<dbReference type="PANTHER" id="PTHR42915">
    <property type="entry name" value="HYPOTHETICAL 460 KDA PROTEIN IN FEUA-SIGW INTERGENIC REGION [PRECURSOR]"/>
    <property type="match status" value="1"/>
</dbReference>
<dbReference type="InterPro" id="IPR008302">
    <property type="entry name" value="NamZ"/>
</dbReference>
<evidence type="ECO:0000259" key="2">
    <source>
        <dbReference type="Pfam" id="PF07075"/>
    </source>
</evidence>
<dbReference type="Pfam" id="PF07075">
    <property type="entry name" value="NamZ_N"/>
    <property type="match status" value="1"/>
</dbReference>
<dbReference type="GO" id="GO:0033922">
    <property type="term" value="F:peptidoglycan beta-N-acetylmuramidase activity"/>
    <property type="evidence" value="ECO:0007669"/>
    <property type="project" value="InterPro"/>
</dbReference>
<feature type="domain" description="Peptidoglycan beta-N-acetylmuramidase NamZ C-terminal" evidence="3">
    <location>
        <begin position="276"/>
        <end position="431"/>
    </location>
</feature>
<dbReference type="InterPro" id="IPR048503">
    <property type="entry name" value="NamZ_C"/>
</dbReference>
<reference evidence="4" key="1">
    <citation type="submission" date="2020-02" db="EMBL/GenBank/DDBJ databases">
        <authorList>
            <person name="Meier V. D."/>
        </authorList>
    </citation>
    <scope>NUCLEOTIDE SEQUENCE</scope>
    <source>
        <strain evidence="4">AVDCRST_MAG91</strain>
    </source>
</reference>
<evidence type="ECO:0000259" key="3">
    <source>
        <dbReference type="Pfam" id="PF20732"/>
    </source>
</evidence>
<dbReference type="AlphaFoldDB" id="A0A6J4TCB0"/>
<evidence type="ECO:0000313" key="4">
    <source>
        <dbReference type="EMBL" id="CAA9519451.1"/>
    </source>
</evidence>
<dbReference type="Gene3D" id="3.90.1150.140">
    <property type="match status" value="1"/>
</dbReference>
<feature type="chain" id="PRO_5027017240" evidence="1">
    <location>
        <begin position="29"/>
        <end position="432"/>
    </location>
</feature>
<evidence type="ECO:0000256" key="1">
    <source>
        <dbReference type="SAM" id="SignalP"/>
    </source>
</evidence>
<dbReference type="Gene3D" id="3.40.50.12170">
    <property type="entry name" value="Uncharacterised protein PF07075, DUF1343"/>
    <property type="match status" value="1"/>
</dbReference>
<keyword evidence="1" id="KW-0732">Signal</keyword>
<sequence>MHPRFVSPSHSLSHALALLVLATGSARPATLHAQGAPNAGPPAAGVVPGVEVLLSDSLHLLRGKRVGLITNQSAVTRSGELGADVLARTPGVQLVALFGPEHGIRGNLEAGATFVGGRDTKTGVVVHSLYDRTQRPTAEELANVDVLVFDIQDIGARVYTFVWTMAMAMEEAAKRKIPFVVLDRPNPITAALDGPVMDIEVKTVTQVITGYYTVPLRHGMTAGEIARYYNADAKIGADLHVVPVEGWRPDMWFEDTGLRFVPPSPNIRSVTSALNFTGLVLGEATNVHVGRGTEAPFNYVGAPWLDANRLRESVAKYNLPGVRLTPVQITPTTNPAVDTDYKGQTFTSLRLDITDRRTYRPAYTALVLLSEAKKQNPAQFRIKNTGFTQMLGSHWARAAFDRGDDPREIDRRWQRELAEWDRTERAPYRLYR</sequence>
<organism evidence="4">
    <name type="scientific">uncultured Sphingomonadaceae bacterium</name>
    <dbReference type="NCBI Taxonomy" id="169976"/>
    <lineage>
        <taxon>Bacteria</taxon>
        <taxon>Pseudomonadati</taxon>
        <taxon>Pseudomonadota</taxon>
        <taxon>Alphaproteobacteria</taxon>
        <taxon>Sphingomonadales</taxon>
        <taxon>Sphingomonadaceae</taxon>
        <taxon>environmental samples</taxon>
    </lineage>
</organism>
<dbReference type="PANTHER" id="PTHR42915:SF1">
    <property type="entry name" value="PEPTIDOGLYCAN BETA-N-ACETYLMURAMIDASE NAMZ"/>
    <property type="match status" value="1"/>
</dbReference>